<evidence type="ECO:0000256" key="1">
    <source>
        <dbReference type="ARBA" id="ARBA00006594"/>
    </source>
</evidence>
<reference evidence="4 5" key="1">
    <citation type="submission" date="2022-03" db="EMBL/GenBank/DDBJ databases">
        <title>Mucilaginibacter sp. isolated from the gut of Protaetia brevitarsis seulensis larvae.</title>
        <authorList>
            <person name="Won M."/>
            <person name="Kim S.-J."/>
            <person name="Kwon S.-W."/>
        </authorList>
    </citation>
    <scope>NUCLEOTIDE SEQUENCE [LARGE SCALE GENOMIC DNA]</scope>
    <source>
        <strain evidence="4 5">CFWR-12</strain>
    </source>
</reference>
<evidence type="ECO:0000313" key="4">
    <source>
        <dbReference type="EMBL" id="UOE45587.1"/>
    </source>
</evidence>
<accession>A0ABY4C582</accession>
<sequence>MVNHVSFIWNIAESLRGPFKPAEYGSVVLPFTVLRRLDAVLADTKEQVLAAATKGADLPEMAREWKLREAAGHEFYNTSPFTMAKLVADPADLRQNLSAYLAGFSPNVRDIFDRFKFDGRFSADFASCSLDIA</sequence>
<dbReference type="SUPFAM" id="SSF53335">
    <property type="entry name" value="S-adenosyl-L-methionine-dependent methyltransferases"/>
    <property type="match status" value="1"/>
</dbReference>
<evidence type="ECO:0000259" key="3">
    <source>
        <dbReference type="Pfam" id="PF12161"/>
    </source>
</evidence>
<dbReference type="InterPro" id="IPR022749">
    <property type="entry name" value="D12N6_MeTrfase_N"/>
</dbReference>
<dbReference type="Pfam" id="PF12161">
    <property type="entry name" value="HsdM_N"/>
    <property type="match status" value="1"/>
</dbReference>
<dbReference type="RefSeq" id="WP_243558186.1">
    <property type="nucleotide sequence ID" value="NZ_CP094528.1"/>
</dbReference>
<gene>
    <name evidence="4" type="ORF">MTO99_07505</name>
</gene>
<evidence type="ECO:0000313" key="5">
    <source>
        <dbReference type="Proteomes" id="UP000832097"/>
    </source>
</evidence>
<evidence type="ECO:0000256" key="2">
    <source>
        <dbReference type="ARBA" id="ARBA00022747"/>
    </source>
</evidence>
<dbReference type="InterPro" id="IPR038333">
    <property type="entry name" value="T1MK-like_N_sf"/>
</dbReference>
<dbReference type="Proteomes" id="UP000832097">
    <property type="component" value="Chromosome"/>
</dbReference>
<keyword evidence="2" id="KW-0680">Restriction system</keyword>
<feature type="domain" description="N6 adenine-specific DNA methyltransferase N-terminal" evidence="3">
    <location>
        <begin position="6"/>
        <end position="118"/>
    </location>
</feature>
<name>A0ABY4C582_9MICO</name>
<dbReference type="Gene3D" id="1.20.1260.30">
    <property type="match status" value="1"/>
</dbReference>
<keyword evidence="5" id="KW-1185">Reference proteome</keyword>
<dbReference type="EMBL" id="CP094528">
    <property type="protein sequence ID" value="UOE45587.1"/>
    <property type="molecule type" value="Genomic_DNA"/>
</dbReference>
<organism evidence="4 5">
    <name type="scientific">Agromyces larvae</name>
    <dbReference type="NCBI Taxonomy" id="2929802"/>
    <lineage>
        <taxon>Bacteria</taxon>
        <taxon>Bacillati</taxon>
        <taxon>Actinomycetota</taxon>
        <taxon>Actinomycetes</taxon>
        <taxon>Micrococcales</taxon>
        <taxon>Microbacteriaceae</taxon>
        <taxon>Agromyces</taxon>
    </lineage>
</organism>
<protein>
    <submittedName>
        <fullName evidence="4">Type I restriction-modification system subunit M N-terminal domain-containing protein</fullName>
    </submittedName>
</protein>
<comment type="similarity">
    <text evidence="1">Belongs to the N(4)/N(6)-methyltransferase family.</text>
</comment>
<proteinExistence type="inferred from homology"/>
<dbReference type="InterPro" id="IPR029063">
    <property type="entry name" value="SAM-dependent_MTases_sf"/>
</dbReference>